<dbReference type="PANTHER" id="PTHR43619">
    <property type="entry name" value="S-ADENOSYL-L-METHIONINE-DEPENDENT METHYLTRANSFERASE YKTD-RELATED"/>
    <property type="match status" value="1"/>
</dbReference>
<keyword evidence="1 4" id="KW-0489">Methyltransferase</keyword>
<dbReference type="Proteomes" id="UP000236754">
    <property type="component" value="Unassembled WGS sequence"/>
</dbReference>
<protein>
    <submittedName>
        <fullName evidence="4">O-Methyltransferase involved in polyketide biosynthesis</fullName>
    </submittedName>
</protein>
<keyword evidence="5" id="KW-1185">Reference proteome</keyword>
<dbReference type="Gene3D" id="3.40.50.150">
    <property type="entry name" value="Vaccinia Virus protein VP39"/>
    <property type="match status" value="1"/>
</dbReference>
<gene>
    <name evidence="4" type="ORF">SAMN05216223_105224</name>
</gene>
<reference evidence="4 5" key="1">
    <citation type="submission" date="2016-10" db="EMBL/GenBank/DDBJ databases">
        <authorList>
            <person name="de Groot N.N."/>
        </authorList>
    </citation>
    <scope>NUCLEOTIDE SEQUENCE [LARGE SCALE GENOMIC DNA]</scope>
    <source>
        <strain evidence="4 5">CGMCC 4.2023</strain>
    </source>
</reference>
<feature type="region of interest" description="Disordered" evidence="3">
    <location>
        <begin position="1"/>
        <end position="21"/>
    </location>
</feature>
<dbReference type="OrthoDB" id="9800233at2"/>
<dbReference type="SUPFAM" id="SSF53335">
    <property type="entry name" value="S-adenosyl-L-methionine-dependent methyltransferases"/>
    <property type="match status" value="1"/>
</dbReference>
<dbReference type="PANTHER" id="PTHR43619:SF2">
    <property type="entry name" value="S-ADENOSYL-L-METHIONINE-DEPENDENT METHYLTRANSFERASES SUPERFAMILY PROTEIN"/>
    <property type="match status" value="1"/>
</dbReference>
<evidence type="ECO:0000256" key="1">
    <source>
        <dbReference type="ARBA" id="ARBA00022603"/>
    </source>
</evidence>
<evidence type="ECO:0000313" key="5">
    <source>
        <dbReference type="Proteomes" id="UP000236754"/>
    </source>
</evidence>
<dbReference type="GO" id="GO:0008168">
    <property type="term" value="F:methyltransferase activity"/>
    <property type="evidence" value="ECO:0007669"/>
    <property type="project" value="UniProtKB-KW"/>
</dbReference>
<dbReference type="InterPro" id="IPR007213">
    <property type="entry name" value="Ppm1/Ppm2/Tcmp"/>
</dbReference>
<evidence type="ECO:0000256" key="3">
    <source>
        <dbReference type="SAM" id="MobiDB-lite"/>
    </source>
</evidence>
<dbReference type="EMBL" id="FNVU01000005">
    <property type="protein sequence ID" value="SEG44659.1"/>
    <property type="molecule type" value="Genomic_DNA"/>
</dbReference>
<dbReference type="InterPro" id="IPR029063">
    <property type="entry name" value="SAM-dependent_MTases_sf"/>
</dbReference>
<proteinExistence type="predicted"/>
<evidence type="ECO:0000256" key="2">
    <source>
        <dbReference type="ARBA" id="ARBA00022679"/>
    </source>
</evidence>
<accession>A0A1H6A7E4</accession>
<dbReference type="RefSeq" id="WP_103886042.1">
    <property type="nucleotide sequence ID" value="NZ_FNVU01000005.1"/>
</dbReference>
<dbReference type="Pfam" id="PF04072">
    <property type="entry name" value="LCM"/>
    <property type="match status" value="1"/>
</dbReference>
<keyword evidence="2 4" id="KW-0808">Transferase</keyword>
<evidence type="ECO:0000313" key="4">
    <source>
        <dbReference type="EMBL" id="SEG44659.1"/>
    </source>
</evidence>
<name>A0A1H6A7E4_9ACTN</name>
<dbReference type="GO" id="GO:0032259">
    <property type="term" value="P:methylation"/>
    <property type="evidence" value="ECO:0007669"/>
    <property type="project" value="UniProtKB-KW"/>
</dbReference>
<sequence>MDDTHEAPGGAAGDPPEDGADRGRAERIKVELEGVPATLLWNLANRAAEARRPPGNRLLDDPHAVDLVDRIDYPFERFGSGIMAQWHALRVRAFDDEVSRFLAEYPGGTVVALGEGLETQFWRVDDGRVRWLTVDLPETVAVRSTLLPDDPPRRRTVARSALDLEWMDEITEDDVAKGVLVTAQGLLMYLPEREAKGLIAACAERFPGGWFLFDALPRAQVAQNQAGRMDARDGSYRAPRWQWGMDYREYPKVASASPLITSVRSLPLARGRGLYAIAPVSHRIPGVRSMRMSIISVRFGAAGQRRQDADG</sequence>
<dbReference type="AlphaFoldDB" id="A0A1H6A7E4"/>
<organism evidence="4 5">
    <name type="scientific">Actinacidiphila yanglinensis</name>
    <dbReference type="NCBI Taxonomy" id="310779"/>
    <lineage>
        <taxon>Bacteria</taxon>
        <taxon>Bacillati</taxon>
        <taxon>Actinomycetota</taxon>
        <taxon>Actinomycetes</taxon>
        <taxon>Kitasatosporales</taxon>
        <taxon>Streptomycetaceae</taxon>
        <taxon>Actinacidiphila</taxon>
    </lineage>
</organism>